<proteinExistence type="predicted"/>
<name>A0A6J5M7F1_9CAUD</name>
<reference evidence="1" key="1">
    <citation type="submission" date="2020-04" db="EMBL/GenBank/DDBJ databases">
        <authorList>
            <person name="Chiriac C."/>
            <person name="Salcher M."/>
            <person name="Ghai R."/>
            <person name="Kavagutti S V."/>
        </authorList>
    </citation>
    <scope>NUCLEOTIDE SEQUENCE</scope>
</reference>
<sequence length="146" mass="16283">MNTKTPIVTKDSIESLAQAAANALNQRLSEILGPQYVIRATASRFGLNVSSIYLHVHGINPAHNIPENSPVQQKYMMHLCDGFGRPTDHTSVSFEQISASYHLRRNNIKFRKITSTKSITDAVDKLIAWFDKNKSKLDTLLESASV</sequence>
<organism evidence="1">
    <name type="scientific">uncultured Caudovirales phage</name>
    <dbReference type="NCBI Taxonomy" id="2100421"/>
    <lineage>
        <taxon>Viruses</taxon>
        <taxon>Duplodnaviria</taxon>
        <taxon>Heunggongvirae</taxon>
        <taxon>Uroviricota</taxon>
        <taxon>Caudoviricetes</taxon>
        <taxon>Peduoviridae</taxon>
        <taxon>Maltschvirus</taxon>
        <taxon>Maltschvirus maltsch</taxon>
    </lineage>
</organism>
<accession>A0A6J5M7F1</accession>
<dbReference type="EMBL" id="LR796388">
    <property type="protein sequence ID" value="CAB4141313.1"/>
    <property type="molecule type" value="Genomic_DNA"/>
</dbReference>
<protein>
    <submittedName>
        <fullName evidence="1">Uncharacterized protein</fullName>
    </submittedName>
</protein>
<evidence type="ECO:0000313" key="1">
    <source>
        <dbReference type="EMBL" id="CAB4141313.1"/>
    </source>
</evidence>
<gene>
    <name evidence="1" type="ORF">UFOVP410_152</name>
</gene>